<sequence>MSPDSSSCTVPDLAGKVFIVTGGNAGIGRETVMGLASHGARVYMGGRSKQKAMDAIVEIKEKLPSADIQYLHLDLSNLESVTEATQTLLKRETALHGLVNNAGIMGVPFSKTKDGYEIQFQVGARSWKARAFRVLTTTAVQTNYLSHFLLTKLLLPLLLSTAKSSSPGSVRIVNVTSDGHQIFENKGGICFDDIELKSVSTMKRYGQSKLANILHAKELNRMFGPESPGRDGKIWVAAVHPGHIDTDLGKQATGVAPTYVLRIMRFMTRLLRILDEPERGASSSLWAIASKDFEESSSGAYIVPYMKIGKPSAAAMDGTLASKLWNWTEDQLRQKRLLG</sequence>
<dbReference type="STRING" id="91928.A0A0D2BSM5"/>
<dbReference type="PANTHER" id="PTHR24320:SF282">
    <property type="entry name" value="WW DOMAIN-CONTAINING OXIDOREDUCTASE"/>
    <property type="match status" value="1"/>
</dbReference>
<dbReference type="RefSeq" id="XP_016234495.1">
    <property type="nucleotide sequence ID" value="XM_016381393.1"/>
</dbReference>
<dbReference type="EMBL" id="KN847496">
    <property type="protein sequence ID" value="KIW14279.1"/>
    <property type="molecule type" value="Genomic_DNA"/>
</dbReference>
<evidence type="ECO:0000313" key="4">
    <source>
        <dbReference type="EMBL" id="KIW14279.1"/>
    </source>
</evidence>
<dbReference type="InterPro" id="IPR002347">
    <property type="entry name" value="SDR_fam"/>
</dbReference>
<name>A0A0D2BSM5_9EURO</name>
<dbReference type="PRINTS" id="PR00081">
    <property type="entry name" value="GDHRDH"/>
</dbReference>
<keyword evidence="3" id="KW-0560">Oxidoreductase</keyword>
<proteinExistence type="inferred from homology"/>
<evidence type="ECO:0000256" key="1">
    <source>
        <dbReference type="ARBA" id="ARBA00006484"/>
    </source>
</evidence>
<gene>
    <name evidence="4" type="ORF">PV08_07061</name>
</gene>
<dbReference type="VEuPathDB" id="FungiDB:PV08_07061"/>
<keyword evidence="5" id="KW-1185">Reference proteome</keyword>
<keyword evidence="2" id="KW-0521">NADP</keyword>
<reference evidence="4 5" key="1">
    <citation type="submission" date="2015-01" db="EMBL/GenBank/DDBJ databases">
        <title>The Genome Sequence of Exophiala spinifera CBS89968.</title>
        <authorList>
            <consortium name="The Broad Institute Genomics Platform"/>
            <person name="Cuomo C."/>
            <person name="de Hoog S."/>
            <person name="Gorbushina A."/>
            <person name="Stielow B."/>
            <person name="Teixiera M."/>
            <person name="Abouelleil A."/>
            <person name="Chapman S.B."/>
            <person name="Priest M."/>
            <person name="Young S.K."/>
            <person name="Wortman J."/>
            <person name="Nusbaum C."/>
            <person name="Birren B."/>
        </authorList>
    </citation>
    <scope>NUCLEOTIDE SEQUENCE [LARGE SCALE GENOMIC DNA]</scope>
    <source>
        <strain evidence="4 5">CBS 89968</strain>
    </source>
</reference>
<dbReference type="Pfam" id="PF00106">
    <property type="entry name" value="adh_short"/>
    <property type="match status" value="1"/>
</dbReference>
<comment type="similarity">
    <text evidence="1">Belongs to the short-chain dehydrogenases/reductases (SDR) family.</text>
</comment>
<evidence type="ECO:0008006" key="6">
    <source>
        <dbReference type="Google" id="ProtNLM"/>
    </source>
</evidence>
<dbReference type="GeneID" id="27334144"/>
<dbReference type="Proteomes" id="UP000053328">
    <property type="component" value="Unassembled WGS sequence"/>
</dbReference>
<evidence type="ECO:0000256" key="3">
    <source>
        <dbReference type="ARBA" id="ARBA00023002"/>
    </source>
</evidence>
<dbReference type="SUPFAM" id="SSF51735">
    <property type="entry name" value="NAD(P)-binding Rossmann-fold domains"/>
    <property type="match status" value="1"/>
</dbReference>
<protein>
    <recommendedName>
        <fullName evidence="6">Ketoreductase (KR) domain-containing protein</fullName>
    </recommendedName>
</protein>
<dbReference type="InterPro" id="IPR036291">
    <property type="entry name" value="NAD(P)-bd_dom_sf"/>
</dbReference>
<dbReference type="OrthoDB" id="191139at2759"/>
<dbReference type="HOGENOM" id="CLU_010194_44_6_1"/>
<accession>A0A0D2BSM5</accession>
<organism evidence="4 5">
    <name type="scientific">Exophiala spinifera</name>
    <dbReference type="NCBI Taxonomy" id="91928"/>
    <lineage>
        <taxon>Eukaryota</taxon>
        <taxon>Fungi</taxon>
        <taxon>Dikarya</taxon>
        <taxon>Ascomycota</taxon>
        <taxon>Pezizomycotina</taxon>
        <taxon>Eurotiomycetes</taxon>
        <taxon>Chaetothyriomycetidae</taxon>
        <taxon>Chaetothyriales</taxon>
        <taxon>Herpotrichiellaceae</taxon>
        <taxon>Exophiala</taxon>
    </lineage>
</organism>
<evidence type="ECO:0000256" key="2">
    <source>
        <dbReference type="ARBA" id="ARBA00022857"/>
    </source>
</evidence>
<dbReference type="AlphaFoldDB" id="A0A0D2BSM5"/>
<dbReference type="Gene3D" id="3.40.50.720">
    <property type="entry name" value="NAD(P)-binding Rossmann-like Domain"/>
    <property type="match status" value="1"/>
</dbReference>
<evidence type="ECO:0000313" key="5">
    <source>
        <dbReference type="Proteomes" id="UP000053328"/>
    </source>
</evidence>
<dbReference type="GO" id="GO:0016491">
    <property type="term" value="F:oxidoreductase activity"/>
    <property type="evidence" value="ECO:0007669"/>
    <property type="project" value="UniProtKB-KW"/>
</dbReference>
<dbReference type="PANTHER" id="PTHR24320">
    <property type="entry name" value="RETINOL DEHYDROGENASE"/>
    <property type="match status" value="1"/>
</dbReference>